<dbReference type="Gene3D" id="3.30.420.260">
    <property type="match status" value="1"/>
</dbReference>
<protein>
    <submittedName>
        <fullName evidence="1">DUF3822 family protein</fullName>
    </submittedName>
</protein>
<dbReference type="Gene3D" id="3.30.420.250">
    <property type="match status" value="1"/>
</dbReference>
<dbReference type="Proteomes" id="UP000480425">
    <property type="component" value="Unassembled WGS sequence"/>
</dbReference>
<dbReference type="Pfam" id="PF12864">
    <property type="entry name" value="DUF3822"/>
    <property type="match status" value="1"/>
</dbReference>
<accession>A0A6G1U526</accession>
<dbReference type="EMBL" id="VZCB01000095">
    <property type="protein sequence ID" value="MQN81928.1"/>
    <property type="molecule type" value="Genomic_DNA"/>
</dbReference>
<sequence length="271" mass="31903">MIMQLTGNKTLQARLTIRVSKNTLSFSVVDREAEHQVIYEPYTVKSGVSMAANLRQAFKESDLLQRGYQKVRIYIDSPILLVPIEEFHEEDLDVLYQHAFAGHHSDAILYRVQPALNVVAVFPINKDFKMVVEDNFQDVRFTPIMQPMWHYLHQRSFTGIHRKLYAYFHDKKLDLFCFDKNRFKFFNSFNAAHAKDALYFILYVWKQMGLDQMQDELHVSGEVPDKDWFLYNSKLYIRKTFLLNPAAEFNRAPITEIKGMPFDLLALYLSK</sequence>
<dbReference type="CDD" id="cd24013">
    <property type="entry name" value="ASKHA_ATPase_BT3980-like"/>
    <property type="match status" value="1"/>
</dbReference>
<proteinExistence type="predicted"/>
<gene>
    <name evidence="1" type="ORF">F7D73_13470</name>
</gene>
<organism evidence="1 2">
    <name type="scientific">Segatella copri</name>
    <dbReference type="NCBI Taxonomy" id="165179"/>
    <lineage>
        <taxon>Bacteria</taxon>
        <taxon>Pseudomonadati</taxon>
        <taxon>Bacteroidota</taxon>
        <taxon>Bacteroidia</taxon>
        <taxon>Bacteroidales</taxon>
        <taxon>Prevotellaceae</taxon>
        <taxon>Segatella</taxon>
    </lineage>
</organism>
<dbReference type="InterPro" id="IPR024213">
    <property type="entry name" value="DUF3822"/>
</dbReference>
<dbReference type="OrthoDB" id="658622at2"/>
<evidence type="ECO:0000313" key="2">
    <source>
        <dbReference type="Proteomes" id="UP000480425"/>
    </source>
</evidence>
<reference evidence="1 2" key="1">
    <citation type="submission" date="2019-09" db="EMBL/GenBank/DDBJ databases">
        <title>Distinct polysaccharide growth profiles of human intestinal Prevotella copri isolates.</title>
        <authorList>
            <person name="Fehlner-Peach H."/>
            <person name="Magnabosco C."/>
            <person name="Raghavan V."/>
            <person name="Scher J.U."/>
            <person name="Tett A."/>
            <person name="Cox L.M."/>
            <person name="Gottsegen C."/>
            <person name="Watters A."/>
            <person name="Wiltshire- Gordon J.D."/>
            <person name="Segata N."/>
            <person name="Bonneau R."/>
            <person name="Littman D.R."/>
        </authorList>
    </citation>
    <scope>NUCLEOTIDE SEQUENCE [LARGE SCALE GENOMIC DNA]</scope>
    <source>
        <strain evidence="2">iA622</strain>
    </source>
</reference>
<evidence type="ECO:0000313" key="1">
    <source>
        <dbReference type="EMBL" id="MQN81928.1"/>
    </source>
</evidence>
<name>A0A6G1U526_9BACT</name>
<dbReference type="AlphaFoldDB" id="A0A6G1U526"/>
<comment type="caution">
    <text evidence="1">The sequence shown here is derived from an EMBL/GenBank/DDBJ whole genome shotgun (WGS) entry which is preliminary data.</text>
</comment>